<evidence type="ECO:0000256" key="2">
    <source>
        <dbReference type="SAM" id="SignalP"/>
    </source>
</evidence>
<dbReference type="EMBL" id="LCIH01000008">
    <property type="protein sequence ID" value="KKT51786.1"/>
    <property type="molecule type" value="Genomic_DNA"/>
</dbReference>
<feature type="transmembrane region" description="Helical" evidence="1">
    <location>
        <begin position="277"/>
        <end position="296"/>
    </location>
</feature>
<keyword evidence="2" id="KW-0732">Signal</keyword>
<accession>A0A0G1HXD6</accession>
<feature type="chain" id="PRO_5002537743" evidence="2">
    <location>
        <begin position="40"/>
        <end position="298"/>
    </location>
</feature>
<evidence type="ECO:0000313" key="4">
    <source>
        <dbReference type="Proteomes" id="UP000034006"/>
    </source>
</evidence>
<protein>
    <submittedName>
        <fullName evidence="3">Uncharacterized protein</fullName>
    </submittedName>
</protein>
<name>A0A0G1HXD6_9BACT</name>
<gene>
    <name evidence="3" type="ORF">UW44_C0008G0108</name>
</gene>
<sequence>MFRHMRLRRTRPPFQKSIRFVLLLAFLSVQFLFSTPAFAQNYCQPGSICNFPLGRLGESCRFNEVHFFESKGDSWVFPPGKYDFLTFNYGPFTIDGGGYQTSGGIEGGCVCDIATWINYVALINGFITLPNAKYHSTDIVGVPKEIGADGKSMYYVSIQHTNPKPDPGPNGEPVAWDADLRIENPSQSETWTIRWQLQYDQETQKYVSVNIWIEKGSAPLSNAPFIPFDTDSLGLSSASTTLPSANLQKEGLLRYLLYFFAGTFLLCFIFSNKFRRGSLTVLLILIPIILALLLIWPL</sequence>
<feature type="signal peptide" evidence="2">
    <location>
        <begin position="1"/>
        <end position="39"/>
    </location>
</feature>
<evidence type="ECO:0000313" key="3">
    <source>
        <dbReference type="EMBL" id="KKT51786.1"/>
    </source>
</evidence>
<keyword evidence="1" id="KW-0812">Transmembrane</keyword>
<dbReference type="AlphaFoldDB" id="A0A0G1HXD6"/>
<comment type="caution">
    <text evidence="3">The sequence shown here is derived from an EMBL/GenBank/DDBJ whole genome shotgun (WGS) entry which is preliminary data.</text>
</comment>
<keyword evidence="1" id="KW-0472">Membrane</keyword>
<keyword evidence="1" id="KW-1133">Transmembrane helix</keyword>
<evidence type="ECO:0000256" key="1">
    <source>
        <dbReference type="SAM" id="Phobius"/>
    </source>
</evidence>
<dbReference type="STRING" id="1618387.UW44_C0008G0108"/>
<dbReference type="Proteomes" id="UP000034006">
    <property type="component" value="Unassembled WGS sequence"/>
</dbReference>
<feature type="transmembrane region" description="Helical" evidence="1">
    <location>
        <begin position="252"/>
        <end position="270"/>
    </location>
</feature>
<proteinExistence type="predicted"/>
<organism evidence="3 4">
    <name type="scientific">Candidatus Collierbacteria bacterium GW2011_GWB2_44_22</name>
    <dbReference type="NCBI Taxonomy" id="1618387"/>
    <lineage>
        <taxon>Bacteria</taxon>
        <taxon>Candidatus Collieribacteriota</taxon>
    </lineage>
</organism>
<reference evidence="3 4" key="1">
    <citation type="journal article" date="2015" name="Nature">
        <title>rRNA introns, odd ribosomes, and small enigmatic genomes across a large radiation of phyla.</title>
        <authorList>
            <person name="Brown C.T."/>
            <person name="Hug L.A."/>
            <person name="Thomas B.C."/>
            <person name="Sharon I."/>
            <person name="Castelle C.J."/>
            <person name="Singh A."/>
            <person name="Wilkins M.J."/>
            <person name="Williams K.H."/>
            <person name="Banfield J.F."/>
        </authorList>
    </citation>
    <scope>NUCLEOTIDE SEQUENCE [LARGE SCALE GENOMIC DNA]</scope>
</reference>